<dbReference type="PANTHER" id="PTHR10655">
    <property type="entry name" value="LYSOPHOSPHOLIPASE-RELATED"/>
    <property type="match status" value="1"/>
</dbReference>
<accession>A0A060M388</accession>
<dbReference type="PANTHER" id="PTHR10655:SF17">
    <property type="entry name" value="LYSOPHOSPHOLIPASE-LIKE PROTEIN 1"/>
    <property type="match status" value="1"/>
</dbReference>
<dbReference type="GO" id="GO:0016787">
    <property type="term" value="F:hydrolase activity"/>
    <property type="evidence" value="ECO:0007669"/>
    <property type="project" value="UniProtKB-KW"/>
</dbReference>
<dbReference type="OrthoDB" id="9796570at2"/>
<dbReference type="SUPFAM" id="SSF53474">
    <property type="entry name" value="alpha/beta-Hydrolases"/>
    <property type="match status" value="1"/>
</dbReference>
<dbReference type="RefSeq" id="WP_038480061.1">
    <property type="nucleotide sequence ID" value="NZ_CP003923.1"/>
</dbReference>
<dbReference type="HOGENOM" id="CLU_049413_6_1_9"/>
<dbReference type="AlphaFoldDB" id="A0A060M388"/>
<name>A0A060M388_9BACI</name>
<sequence length="204" mass="22894">MSEHKHVYQEKENGGPTFVLLHGTGGNENDLLPLAKMIDEKANVLGVRGNVLENGMPRFFRRLQEGVFDMEDLKKRTDELNDFLQQAASQYKFQDQDVYAIGYSNGANIAANLLYEHGSVFKGVFLFHAMVPQQKEQLPNLSETAVFVGAGKNDPMIPADQTNTLITDLQQAGASVESYWTTGGHQLLREEVDEAKRWYDTLRG</sequence>
<dbReference type="Gene3D" id="3.40.50.1820">
    <property type="entry name" value="alpha/beta hydrolase"/>
    <property type="match status" value="1"/>
</dbReference>
<dbReference type="EMBL" id="CP003923">
    <property type="protein sequence ID" value="AIC94534.1"/>
    <property type="molecule type" value="Genomic_DNA"/>
</dbReference>
<feature type="domain" description="Dienelactone hydrolase" evidence="1">
    <location>
        <begin position="73"/>
        <end position="177"/>
    </location>
</feature>
<evidence type="ECO:0000313" key="2">
    <source>
        <dbReference type="EMBL" id="AIC94534.1"/>
    </source>
</evidence>
<dbReference type="STRING" id="1246626.BleG1_1956"/>
<reference evidence="2 3" key="1">
    <citation type="journal article" date="2014" name="Gene">
        <title>A comparative genomic analysis of the alkalitolerant soil bacterium Bacillus lehensis G1.</title>
        <authorList>
            <person name="Noor Y.M."/>
            <person name="Samsulrizal N.H."/>
            <person name="Jema'on N.A."/>
            <person name="Low K.O."/>
            <person name="Ramli A.N."/>
            <person name="Alias N.I."/>
            <person name="Damis S.I."/>
            <person name="Fuzi S.F."/>
            <person name="Isa M.N."/>
            <person name="Murad A.M."/>
            <person name="Raih M.F."/>
            <person name="Bakar F.D."/>
            <person name="Najimudin N."/>
            <person name="Mahadi N.M."/>
            <person name="Illias R.M."/>
        </authorList>
    </citation>
    <scope>NUCLEOTIDE SEQUENCE [LARGE SCALE GENOMIC DNA]</scope>
    <source>
        <strain evidence="2 3">G1</strain>
    </source>
</reference>
<dbReference type="PATRIC" id="fig|1246626.3.peg.1956"/>
<dbReference type="InterPro" id="IPR002925">
    <property type="entry name" value="Dienelactn_hydro"/>
</dbReference>
<dbReference type="KEGG" id="ble:BleG1_1956"/>
<protein>
    <submittedName>
        <fullName evidence="2">Hydrolase</fullName>
    </submittedName>
</protein>
<keyword evidence="2" id="KW-0378">Hydrolase</keyword>
<evidence type="ECO:0000313" key="3">
    <source>
        <dbReference type="Proteomes" id="UP000027142"/>
    </source>
</evidence>
<keyword evidence="3" id="KW-1185">Reference proteome</keyword>
<dbReference type="Proteomes" id="UP000027142">
    <property type="component" value="Chromosome"/>
</dbReference>
<organism evidence="2 3">
    <name type="scientific">Shouchella lehensis G1</name>
    <dbReference type="NCBI Taxonomy" id="1246626"/>
    <lineage>
        <taxon>Bacteria</taxon>
        <taxon>Bacillati</taxon>
        <taxon>Bacillota</taxon>
        <taxon>Bacilli</taxon>
        <taxon>Bacillales</taxon>
        <taxon>Bacillaceae</taxon>
        <taxon>Shouchella</taxon>
    </lineage>
</organism>
<dbReference type="Pfam" id="PF01738">
    <property type="entry name" value="DLH"/>
    <property type="match status" value="1"/>
</dbReference>
<gene>
    <name evidence="2" type="ORF">BleG1_1956</name>
</gene>
<dbReference type="eggNOG" id="COG0400">
    <property type="taxonomic scope" value="Bacteria"/>
</dbReference>
<proteinExistence type="predicted"/>
<evidence type="ECO:0000259" key="1">
    <source>
        <dbReference type="Pfam" id="PF01738"/>
    </source>
</evidence>
<dbReference type="InterPro" id="IPR029058">
    <property type="entry name" value="AB_hydrolase_fold"/>
</dbReference>
<dbReference type="InterPro" id="IPR050565">
    <property type="entry name" value="LYPA1-2/EST-like"/>
</dbReference>